<accession>Q0ZNR4</accession>
<organism evidence="1">
    <name type="scientific">Saccharolobus islandicus</name>
    <name type="common">Sulfolobus islandicus</name>
    <dbReference type="NCBI Taxonomy" id="43080"/>
    <lineage>
        <taxon>Archaea</taxon>
        <taxon>Thermoproteota</taxon>
        <taxon>Thermoprotei</taxon>
        <taxon>Sulfolobales</taxon>
        <taxon>Sulfolobaceae</taxon>
        <taxon>Saccharolobus</taxon>
    </lineage>
</organism>
<proteinExistence type="predicted"/>
<keyword evidence="1" id="KW-0614">Plasmid</keyword>
<geneLocation type="plasmid" evidence="1">
    <name>pSOG1</name>
</geneLocation>
<name>Q0ZNR4_SACIS</name>
<dbReference type="AlphaFoldDB" id="Q0ZNR4"/>
<sequence length="88" mass="10239">MSWFKKFSEIMEKNNLKVNVKPPITEIYTKISIPLFVVIPRFDGKYDVECIGDGKIIVSEKDLTNEEKIKKIINECLKFVKSDTLEID</sequence>
<dbReference type="EMBL" id="DQ335583">
    <property type="protein sequence ID" value="ABE99651.1"/>
    <property type="molecule type" value="Genomic_DNA"/>
</dbReference>
<protein>
    <submittedName>
        <fullName evidence="1">Uncharacterized protein</fullName>
    </submittedName>
</protein>
<dbReference type="RefSeq" id="WP_012386977.1">
    <property type="nucleotide sequence ID" value="NC_010597.1"/>
</dbReference>
<reference evidence="1" key="1">
    <citation type="journal article" date="2006" name="Microbiology">
        <title>Two novel conjugative plasmids from a single strain of Sulfolobus.</title>
        <authorList>
            <person name="Erauso G."/>
            <person name="Stedman K.M."/>
            <person name="van de Werken H.J."/>
            <person name="Zillig W."/>
            <person name="van der Oost J."/>
        </authorList>
    </citation>
    <scope>NUCLEOTIDE SEQUENCE</scope>
    <source>
        <strain evidence="1">SOG2/4</strain>
        <plasmid evidence="1">pSOG1</plasmid>
    </source>
</reference>
<evidence type="ECO:0000313" key="1">
    <source>
        <dbReference type="EMBL" id="ABE99651.1"/>
    </source>
</evidence>